<dbReference type="AlphaFoldDB" id="A0A976IJQ4"/>
<dbReference type="RefSeq" id="XP_067822549.1">
    <property type="nucleotide sequence ID" value="XM_067959597.1"/>
</dbReference>
<feature type="domain" description="RING-type" evidence="2">
    <location>
        <begin position="144"/>
        <end position="181"/>
    </location>
</feature>
<accession>A0A976IJQ4</accession>
<dbReference type="PANTHER" id="PTHR17550:SF4">
    <property type="entry name" value="E3 UBIQUITIN-PROTEIN LIGASE TTC3"/>
    <property type="match status" value="1"/>
</dbReference>
<dbReference type="OrthoDB" id="8062037at2759"/>
<dbReference type="Gene3D" id="3.30.40.10">
    <property type="entry name" value="Zinc/RING finger domain, C3HC4 (zinc finger)"/>
    <property type="match status" value="1"/>
</dbReference>
<reference evidence="3 4" key="1">
    <citation type="journal article" date="2021" name="Genome Biol.">
        <title>AFLAP: assembly-free linkage analysis pipeline using k-mers from genome sequencing data.</title>
        <authorList>
            <person name="Fletcher K."/>
            <person name="Zhang L."/>
            <person name="Gil J."/>
            <person name="Han R."/>
            <person name="Cavanaugh K."/>
            <person name="Michelmore R."/>
        </authorList>
    </citation>
    <scope>NUCLEOTIDE SEQUENCE [LARGE SCALE GENOMIC DNA]</scope>
    <source>
        <strain evidence="3 4">SF5</strain>
    </source>
</reference>
<dbReference type="InterPro" id="IPR013083">
    <property type="entry name" value="Znf_RING/FYVE/PHD"/>
</dbReference>
<keyword evidence="4" id="KW-1185">Reference proteome</keyword>
<dbReference type="Pfam" id="PF13639">
    <property type="entry name" value="zf-RING_2"/>
    <property type="match status" value="1"/>
</dbReference>
<dbReference type="GeneID" id="94345268"/>
<dbReference type="GO" id="GO:0008270">
    <property type="term" value="F:zinc ion binding"/>
    <property type="evidence" value="ECO:0007669"/>
    <property type="project" value="UniProtKB-KW"/>
</dbReference>
<gene>
    <name evidence="3" type="ORF">CCR75_001494</name>
</gene>
<dbReference type="SMART" id="SM00184">
    <property type="entry name" value="RING"/>
    <property type="match status" value="1"/>
</dbReference>
<keyword evidence="1" id="KW-0479">Metal-binding</keyword>
<dbReference type="EMBL" id="SHOA02000001">
    <property type="protein sequence ID" value="TDH73050.1"/>
    <property type="molecule type" value="Genomic_DNA"/>
</dbReference>
<sequence>MRQNYVLGKTSADRAQLCNRIRQIGIECKASARCGCLQRIMKTSPRTITRRAWSHTIQYDQCRAFQTFINDMALNFVDQSIQCEAMQRTRNLLKEFLEIADQRIIVTNLDLIHVSSAALPGAASVDLLSFGRDSDGTSDDSFECSICCGNLSDDSTQRLPCGHNYHAGCVRVWLNLQRTCPFTV</sequence>
<name>A0A976IJQ4_BRELC</name>
<evidence type="ECO:0000313" key="4">
    <source>
        <dbReference type="Proteomes" id="UP000294530"/>
    </source>
</evidence>
<dbReference type="KEGG" id="blac:94345268"/>
<keyword evidence="1" id="KW-0862">Zinc</keyword>
<dbReference type="PANTHER" id="PTHR17550">
    <property type="entry name" value="E3 UBIQUITIN-PROTEIN LIGASE TTC3"/>
    <property type="match status" value="1"/>
</dbReference>
<dbReference type="SUPFAM" id="SSF57850">
    <property type="entry name" value="RING/U-box"/>
    <property type="match status" value="1"/>
</dbReference>
<dbReference type="Proteomes" id="UP000294530">
    <property type="component" value="Unassembled WGS sequence"/>
</dbReference>
<evidence type="ECO:0000256" key="1">
    <source>
        <dbReference type="PROSITE-ProRule" id="PRU00175"/>
    </source>
</evidence>
<protein>
    <recommendedName>
        <fullName evidence="2">RING-type domain-containing protein</fullName>
    </recommendedName>
</protein>
<dbReference type="PROSITE" id="PS50089">
    <property type="entry name" value="ZF_RING_2"/>
    <property type="match status" value="1"/>
</dbReference>
<organism evidence="3 4">
    <name type="scientific">Bremia lactucae</name>
    <name type="common">Lettuce downy mildew</name>
    <dbReference type="NCBI Taxonomy" id="4779"/>
    <lineage>
        <taxon>Eukaryota</taxon>
        <taxon>Sar</taxon>
        <taxon>Stramenopiles</taxon>
        <taxon>Oomycota</taxon>
        <taxon>Peronosporomycetes</taxon>
        <taxon>Peronosporales</taxon>
        <taxon>Peronosporaceae</taxon>
        <taxon>Bremia</taxon>
    </lineage>
</organism>
<comment type="caution">
    <text evidence="3">The sequence shown here is derived from an EMBL/GenBank/DDBJ whole genome shotgun (WGS) entry which is preliminary data.</text>
</comment>
<dbReference type="InterPro" id="IPR001841">
    <property type="entry name" value="Znf_RING"/>
</dbReference>
<evidence type="ECO:0000259" key="2">
    <source>
        <dbReference type="PROSITE" id="PS50089"/>
    </source>
</evidence>
<keyword evidence="1" id="KW-0863">Zinc-finger</keyword>
<proteinExistence type="predicted"/>
<evidence type="ECO:0000313" key="3">
    <source>
        <dbReference type="EMBL" id="TDH73050.1"/>
    </source>
</evidence>